<dbReference type="InterPro" id="IPR049517">
    <property type="entry name" value="ACX-like_C"/>
</dbReference>
<evidence type="ECO:0000313" key="4">
    <source>
        <dbReference type="Proteomes" id="UP001596383"/>
    </source>
</evidence>
<dbReference type="AlphaFoldDB" id="A0ABD5T199"/>
<gene>
    <name evidence="3" type="ORF">ACFQE6_33025</name>
</gene>
<dbReference type="Proteomes" id="UP001596383">
    <property type="component" value="Unassembled WGS sequence"/>
</dbReference>
<comment type="caution">
    <text evidence="3">The sequence shown here is derived from an EMBL/GenBank/DDBJ whole genome shotgun (WGS) entry which is preliminary data.</text>
</comment>
<keyword evidence="4" id="KW-1185">Reference proteome</keyword>
<name>A0ABD5T199_9EURY</name>
<feature type="domain" description="Acetophenone carboxylase-like C-terminal" evidence="2">
    <location>
        <begin position="60"/>
        <end position="201"/>
    </location>
</feature>
<protein>
    <submittedName>
        <fullName evidence="3">Hydantoinase/oxoprolinase family protein</fullName>
    </submittedName>
</protein>
<evidence type="ECO:0000259" key="2">
    <source>
        <dbReference type="Pfam" id="PF19278"/>
    </source>
</evidence>
<feature type="non-terminal residue" evidence="3">
    <location>
        <position position="1"/>
    </location>
</feature>
<dbReference type="Pfam" id="PF19278">
    <property type="entry name" value="Hydant_A_C"/>
    <property type="match status" value="1"/>
</dbReference>
<dbReference type="PANTHER" id="PTHR11365:SF23">
    <property type="entry name" value="HYPOTHETICAL 5-OXOPROLINASE (EUROFUNG)-RELATED"/>
    <property type="match status" value="1"/>
</dbReference>
<sequence>AAALADSLSVDRVVVPRPGGVLSAFGLLAADESYDAVRTVGVALDTADPATLETVYDGLVADVLSDASEPDAARVERGADCRYAGQSFELTVPVDDEFDARAVADRFHDAHERTHGYAMDESIEVVNLRATATIAGSEPTIRHEGAGDAAVGTRKAHFPGTGTEPRAATVYDRDRLETGASIAGPAVLEQAESTTVVPPAWDGEILADGTLIMTRTEEDEQ</sequence>
<accession>A0ABD5T199</accession>
<evidence type="ECO:0000256" key="1">
    <source>
        <dbReference type="SAM" id="MobiDB-lite"/>
    </source>
</evidence>
<dbReference type="PANTHER" id="PTHR11365">
    <property type="entry name" value="5-OXOPROLINASE RELATED"/>
    <property type="match status" value="1"/>
</dbReference>
<dbReference type="InterPro" id="IPR045079">
    <property type="entry name" value="Oxoprolinase-like"/>
</dbReference>
<organism evidence="3 4">
    <name type="scientific">Natrinema soli</name>
    <dbReference type="NCBI Taxonomy" id="1930624"/>
    <lineage>
        <taxon>Archaea</taxon>
        <taxon>Methanobacteriati</taxon>
        <taxon>Methanobacteriota</taxon>
        <taxon>Stenosarchaea group</taxon>
        <taxon>Halobacteria</taxon>
        <taxon>Halobacteriales</taxon>
        <taxon>Natrialbaceae</taxon>
        <taxon>Natrinema</taxon>
    </lineage>
</organism>
<evidence type="ECO:0000313" key="3">
    <source>
        <dbReference type="EMBL" id="MFC6769692.1"/>
    </source>
</evidence>
<dbReference type="EMBL" id="JBHSWV010000802">
    <property type="protein sequence ID" value="MFC6769692.1"/>
    <property type="molecule type" value="Genomic_DNA"/>
</dbReference>
<feature type="region of interest" description="Disordered" evidence="1">
    <location>
        <begin position="142"/>
        <end position="166"/>
    </location>
</feature>
<proteinExistence type="predicted"/>
<reference evidence="3 4" key="1">
    <citation type="journal article" date="2019" name="Int. J. Syst. Evol. Microbiol.">
        <title>The Global Catalogue of Microorganisms (GCM) 10K type strain sequencing project: providing services to taxonomists for standard genome sequencing and annotation.</title>
        <authorList>
            <consortium name="The Broad Institute Genomics Platform"/>
            <consortium name="The Broad Institute Genome Sequencing Center for Infectious Disease"/>
            <person name="Wu L."/>
            <person name="Ma J."/>
        </authorList>
    </citation>
    <scope>NUCLEOTIDE SEQUENCE [LARGE SCALE GENOMIC DNA]</scope>
    <source>
        <strain evidence="3 4">LMG 29247</strain>
    </source>
</reference>